<feature type="region of interest" description="Disordered" evidence="1">
    <location>
        <begin position="131"/>
        <end position="154"/>
    </location>
</feature>
<organism evidence="2 3">
    <name type="scientific">Diaporthe helianthi</name>
    <dbReference type="NCBI Taxonomy" id="158607"/>
    <lineage>
        <taxon>Eukaryota</taxon>
        <taxon>Fungi</taxon>
        <taxon>Dikarya</taxon>
        <taxon>Ascomycota</taxon>
        <taxon>Pezizomycotina</taxon>
        <taxon>Sordariomycetes</taxon>
        <taxon>Sordariomycetidae</taxon>
        <taxon>Diaporthales</taxon>
        <taxon>Diaporthaceae</taxon>
        <taxon>Diaporthe</taxon>
    </lineage>
</organism>
<keyword evidence="3" id="KW-1185">Reference proteome</keyword>
<dbReference type="InParanoid" id="A0A2P5HHL4"/>
<feature type="region of interest" description="Disordered" evidence="1">
    <location>
        <begin position="1"/>
        <end position="98"/>
    </location>
</feature>
<dbReference type="OrthoDB" id="5240829at2759"/>
<feature type="compositionally biased region" description="Low complexity" evidence="1">
    <location>
        <begin position="133"/>
        <end position="150"/>
    </location>
</feature>
<comment type="caution">
    <text evidence="2">The sequence shown here is derived from an EMBL/GenBank/DDBJ whole genome shotgun (WGS) entry which is preliminary data.</text>
</comment>
<sequence length="253" mass="27191">MGGLAIVTGPYNPTPDDSDDDVEEREADEDSGDNQGPAASVQGGEDATINVEEAAVGRAGNGIGGLDDTVESDSGAAASSTTWPARPPARPKRSHPAYIRVSNEDCADLTEVIDSGKQSIQVMTSVVEQIFRPQTSRSPSAPTSSKTSTTEAFRASRSLMRFPIDLATLDSDEDQGDQSVADLASDVGGDSNVQPNSRHRSTPTRRGRGMPRHWTPSERQKLQKMKRRRYGDVRIGEVFGRSTGAVSQQWCKQ</sequence>
<evidence type="ECO:0000256" key="1">
    <source>
        <dbReference type="SAM" id="MobiDB-lite"/>
    </source>
</evidence>
<feature type="compositionally biased region" description="Acidic residues" evidence="1">
    <location>
        <begin position="16"/>
        <end position="32"/>
    </location>
</feature>
<name>A0A2P5HHL4_DIAHE</name>
<dbReference type="EMBL" id="MAVT02002024">
    <property type="protein sequence ID" value="POS69739.1"/>
    <property type="molecule type" value="Genomic_DNA"/>
</dbReference>
<feature type="region of interest" description="Disordered" evidence="1">
    <location>
        <begin position="169"/>
        <end position="229"/>
    </location>
</feature>
<proteinExistence type="predicted"/>
<reference evidence="2" key="1">
    <citation type="submission" date="2017-09" db="EMBL/GenBank/DDBJ databases">
        <title>Polyketide synthases of a Diaporthe helianthi virulent isolate.</title>
        <authorList>
            <person name="Baroncelli R."/>
        </authorList>
    </citation>
    <scope>NUCLEOTIDE SEQUENCE [LARGE SCALE GENOMIC DNA]</scope>
    <source>
        <strain evidence="2">7/96</strain>
    </source>
</reference>
<feature type="compositionally biased region" description="Basic residues" evidence="1">
    <location>
        <begin position="197"/>
        <end position="211"/>
    </location>
</feature>
<accession>A0A2P5HHL4</accession>
<evidence type="ECO:0000313" key="2">
    <source>
        <dbReference type="EMBL" id="POS69739.1"/>
    </source>
</evidence>
<dbReference type="AlphaFoldDB" id="A0A2P5HHL4"/>
<dbReference type="Proteomes" id="UP000094444">
    <property type="component" value="Unassembled WGS sequence"/>
</dbReference>
<gene>
    <name evidence="2" type="ORF">DHEL01_v211866</name>
</gene>
<evidence type="ECO:0000313" key="3">
    <source>
        <dbReference type="Proteomes" id="UP000094444"/>
    </source>
</evidence>
<protein>
    <submittedName>
        <fullName evidence="2">Uncharacterized protein</fullName>
    </submittedName>
</protein>